<evidence type="ECO:0000313" key="2">
    <source>
        <dbReference type="Proteomes" id="UP000474175"/>
    </source>
</evidence>
<protein>
    <submittedName>
        <fullName evidence="1">Uncharacterized protein</fullName>
    </submittedName>
</protein>
<accession>A0A6L9LB06</accession>
<dbReference type="RefSeq" id="WP_163948029.1">
    <property type="nucleotide sequence ID" value="NZ_JAAFZH010000004.1"/>
</dbReference>
<dbReference type="Proteomes" id="UP000474175">
    <property type="component" value="Unassembled WGS sequence"/>
</dbReference>
<comment type="caution">
    <text evidence="1">The sequence shown here is derived from an EMBL/GenBank/DDBJ whole genome shotgun (WGS) entry which is preliminary data.</text>
</comment>
<reference evidence="1 2" key="1">
    <citation type="submission" date="2020-02" db="EMBL/GenBank/DDBJ databases">
        <title>Draft genome sequence of two Spirosoma agri KCTC 52727 and Spirosoma terrae KCTC 52035.</title>
        <authorList>
            <person name="Rojas J."/>
            <person name="Ambika Manirajan B."/>
            <person name="Suarez C."/>
            <person name="Ratering S."/>
            <person name="Schnell S."/>
        </authorList>
    </citation>
    <scope>NUCLEOTIDE SEQUENCE [LARGE SCALE GENOMIC DNA]</scope>
    <source>
        <strain evidence="1 2">KCTC 52035</strain>
    </source>
</reference>
<proteinExistence type="predicted"/>
<gene>
    <name evidence="1" type="ORF">GK108_12155</name>
</gene>
<evidence type="ECO:0000313" key="1">
    <source>
        <dbReference type="EMBL" id="NDU95628.1"/>
    </source>
</evidence>
<organism evidence="1 2">
    <name type="scientific">Spirosoma terrae</name>
    <dbReference type="NCBI Taxonomy" id="1968276"/>
    <lineage>
        <taxon>Bacteria</taxon>
        <taxon>Pseudomonadati</taxon>
        <taxon>Bacteroidota</taxon>
        <taxon>Cytophagia</taxon>
        <taxon>Cytophagales</taxon>
        <taxon>Cytophagaceae</taxon>
        <taxon>Spirosoma</taxon>
    </lineage>
</organism>
<keyword evidence="2" id="KW-1185">Reference proteome</keyword>
<dbReference type="EMBL" id="JAAFZH010000004">
    <property type="protein sequence ID" value="NDU95628.1"/>
    <property type="molecule type" value="Genomic_DNA"/>
</dbReference>
<name>A0A6L9LB06_9BACT</name>
<dbReference type="AlphaFoldDB" id="A0A6L9LB06"/>
<sequence>MINTQVPAFKIELRQLMDKYQIPNGVFSCPCTDTENPPKVIDGEPIGNTLVLMMNPNE</sequence>